<keyword evidence="5 10" id="KW-0999">Mitochondrion inner membrane</keyword>
<dbReference type="InterPro" id="IPR000511">
    <property type="entry name" value="Holocyt_c/c1_synthase"/>
</dbReference>
<evidence type="ECO:0000256" key="9">
    <source>
        <dbReference type="ARBA" id="ARBA00023239"/>
    </source>
</evidence>
<evidence type="ECO:0000256" key="3">
    <source>
        <dbReference type="ARBA" id="ARBA00022617"/>
    </source>
</evidence>
<comment type="catalytic activity">
    <reaction evidence="10">
        <text>holo-[cytochrome c] = apo-[cytochrome c] + heme b</text>
        <dbReference type="Rhea" id="RHEA:22648"/>
        <dbReference type="Rhea" id="RHEA-COMP:10725"/>
        <dbReference type="Rhea" id="RHEA-COMP:10726"/>
        <dbReference type="ChEBI" id="CHEBI:29950"/>
        <dbReference type="ChEBI" id="CHEBI:60344"/>
        <dbReference type="ChEBI" id="CHEBI:83739"/>
        <dbReference type="EC" id="4.4.1.17"/>
    </reaction>
</comment>
<accession>A0A194S403</accession>
<dbReference type="PROSITE" id="PS00822">
    <property type="entry name" value="CYTO_HEME_LYASE_2"/>
    <property type="match status" value="1"/>
</dbReference>
<keyword evidence="3 10" id="KW-0349">Heme</keyword>
<protein>
    <recommendedName>
        <fullName evidence="10">Holocytochrome c-type synthase</fullName>
        <ecNumber evidence="10">4.4.1.17</ecNumber>
    </recommendedName>
</protein>
<dbReference type="GO" id="GO:0004408">
    <property type="term" value="F:holocytochrome-c synthase activity"/>
    <property type="evidence" value="ECO:0007669"/>
    <property type="project" value="UniProtKB-EC"/>
</dbReference>
<feature type="compositionally biased region" description="Low complexity" evidence="11">
    <location>
        <begin position="30"/>
        <end position="67"/>
    </location>
</feature>
<evidence type="ECO:0000313" key="12">
    <source>
        <dbReference type="EMBL" id="KPV75240.1"/>
    </source>
</evidence>
<proteinExistence type="inferred from homology"/>
<comment type="function">
    <text evidence="10">Lyase that catalyzes the covalent linking of the heme group to the cytochrome C apoprotein to produce the mature functional cytochrome.</text>
</comment>
<dbReference type="Pfam" id="PF01265">
    <property type="entry name" value="Cyto_heme_lyase"/>
    <property type="match status" value="3"/>
</dbReference>
<keyword evidence="6 10" id="KW-0408">Iron</keyword>
<evidence type="ECO:0000256" key="4">
    <source>
        <dbReference type="ARBA" id="ARBA00022723"/>
    </source>
</evidence>
<dbReference type="STRING" id="578459.A0A194S403"/>
<sequence length="262" mass="29070">MVNPVNNMPELAQAQSQGQKMHLPLERTMSSIPRAASGSSSSPMACPVAHGSSDAPDAPKDPAASAKVDQWEYPSPQQFYNALVRKGWETPEESVEMMVSIHNWINEEAWAQVRQWEEKHPGGDRSSLAAFTGRPQDLSPKARYHLFMAKLFPSSYASIRPFDRHDWTIHRPTASGAGGSSYMSGGSTQPYTARRYVIDYYHLPNDEDGNPVFSLDVRPAVDDLAAVQERIAKWWDLKKETVFGSTGGASNLPPGVRVQEER</sequence>
<evidence type="ECO:0000256" key="2">
    <source>
        <dbReference type="ARBA" id="ARBA00007255"/>
    </source>
</evidence>
<evidence type="ECO:0000256" key="7">
    <source>
        <dbReference type="ARBA" id="ARBA00023128"/>
    </source>
</evidence>
<evidence type="ECO:0000256" key="6">
    <source>
        <dbReference type="ARBA" id="ARBA00023004"/>
    </source>
</evidence>
<keyword evidence="7 10" id="KW-0496">Mitochondrion</keyword>
<comment type="subcellular location">
    <subcellularLocation>
        <location evidence="1 10">Mitochondrion inner membrane</location>
    </subcellularLocation>
</comment>
<evidence type="ECO:0000313" key="13">
    <source>
        <dbReference type="Proteomes" id="UP000053890"/>
    </source>
</evidence>
<dbReference type="RefSeq" id="XP_018271289.1">
    <property type="nucleotide sequence ID" value="XM_018418951.1"/>
</dbReference>
<dbReference type="GeneID" id="28979398"/>
<feature type="region of interest" description="Disordered" evidence="11">
    <location>
        <begin position="1"/>
        <end position="70"/>
    </location>
</feature>
<evidence type="ECO:0000256" key="8">
    <source>
        <dbReference type="ARBA" id="ARBA00023136"/>
    </source>
</evidence>
<dbReference type="OrthoDB" id="4243at2759"/>
<dbReference type="EC" id="4.4.1.17" evidence="10"/>
<organism evidence="12 13">
    <name type="scientific">Rhodotorula graminis (strain WP1)</name>
    <dbReference type="NCBI Taxonomy" id="578459"/>
    <lineage>
        <taxon>Eukaryota</taxon>
        <taxon>Fungi</taxon>
        <taxon>Dikarya</taxon>
        <taxon>Basidiomycota</taxon>
        <taxon>Pucciniomycotina</taxon>
        <taxon>Microbotryomycetes</taxon>
        <taxon>Sporidiobolales</taxon>
        <taxon>Sporidiobolaceae</taxon>
        <taxon>Rhodotorula</taxon>
    </lineage>
</organism>
<dbReference type="AlphaFoldDB" id="A0A194S403"/>
<keyword evidence="8 10" id="KW-0472">Membrane</keyword>
<evidence type="ECO:0000256" key="1">
    <source>
        <dbReference type="ARBA" id="ARBA00004273"/>
    </source>
</evidence>
<dbReference type="OMA" id="KARFWLF"/>
<comment type="similarity">
    <text evidence="2 10">Belongs to the cytochrome c-type heme lyase family.</text>
</comment>
<dbReference type="GO" id="GO:0046872">
    <property type="term" value="F:metal ion binding"/>
    <property type="evidence" value="ECO:0007669"/>
    <property type="project" value="UniProtKB-KW"/>
</dbReference>
<dbReference type="GO" id="GO:0005743">
    <property type="term" value="C:mitochondrial inner membrane"/>
    <property type="evidence" value="ECO:0007669"/>
    <property type="project" value="UniProtKB-SubCell"/>
</dbReference>
<keyword evidence="9 10" id="KW-0456">Lyase</keyword>
<reference evidence="12 13" key="1">
    <citation type="journal article" date="2015" name="Front. Microbiol.">
        <title>Genome sequence of the plant growth promoting endophytic yeast Rhodotorula graminis WP1.</title>
        <authorList>
            <person name="Firrincieli A."/>
            <person name="Otillar R."/>
            <person name="Salamov A."/>
            <person name="Schmutz J."/>
            <person name="Khan Z."/>
            <person name="Redman R.S."/>
            <person name="Fleck N.D."/>
            <person name="Lindquist E."/>
            <person name="Grigoriev I.V."/>
            <person name="Doty S.L."/>
        </authorList>
    </citation>
    <scope>NUCLEOTIDE SEQUENCE [LARGE SCALE GENOMIC DNA]</scope>
    <source>
        <strain evidence="12 13">WP1</strain>
    </source>
</reference>
<name>A0A194S403_RHOGW</name>
<evidence type="ECO:0000256" key="10">
    <source>
        <dbReference type="RuleBase" id="RU363130"/>
    </source>
</evidence>
<keyword evidence="4 10" id="KW-0479">Metal-binding</keyword>
<keyword evidence="13" id="KW-1185">Reference proteome</keyword>
<dbReference type="Proteomes" id="UP000053890">
    <property type="component" value="Unassembled WGS sequence"/>
</dbReference>
<dbReference type="PANTHER" id="PTHR12743:SF3">
    <property type="entry name" value="HOLOCYTOCHROME-C SYNTHASE"/>
    <property type="match status" value="1"/>
</dbReference>
<dbReference type="PANTHER" id="PTHR12743">
    <property type="entry name" value="CYTOCHROME C1 HEME LYASE"/>
    <property type="match status" value="1"/>
</dbReference>
<evidence type="ECO:0000256" key="5">
    <source>
        <dbReference type="ARBA" id="ARBA00022792"/>
    </source>
</evidence>
<evidence type="ECO:0000256" key="11">
    <source>
        <dbReference type="SAM" id="MobiDB-lite"/>
    </source>
</evidence>
<dbReference type="EMBL" id="KQ474078">
    <property type="protein sequence ID" value="KPV75240.1"/>
    <property type="molecule type" value="Genomic_DNA"/>
</dbReference>
<gene>
    <name evidence="12" type="ORF">RHOBADRAFT_66357</name>
</gene>